<evidence type="ECO:0000256" key="3">
    <source>
        <dbReference type="ARBA" id="ARBA00022645"/>
    </source>
</evidence>
<gene>
    <name evidence="8" type="ORF">L227DRAFT_585900</name>
</gene>
<evidence type="ECO:0000256" key="1">
    <source>
        <dbReference type="ARBA" id="ARBA00009431"/>
    </source>
</evidence>
<keyword evidence="5 8" id="KW-0378">Hydrolase</keyword>
<feature type="signal peptide" evidence="7">
    <location>
        <begin position="1"/>
        <end position="19"/>
    </location>
</feature>
<dbReference type="Gene3D" id="3.40.50.1820">
    <property type="entry name" value="alpha/beta hydrolase"/>
    <property type="match status" value="1"/>
</dbReference>
<proteinExistence type="inferred from homology"/>
<keyword evidence="3" id="KW-0121">Carboxypeptidase</keyword>
<dbReference type="AlphaFoldDB" id="A0A5C2SAG9"/>
<name>A0A5C2SAG9_9APHY</name>
<accession>A0A5C2SAG9</accession>
<evidence type="ECO:0000256" key="7">
    <source>
        <dbReference type="SAM" id="SignalP"/>
    </source>
</evidence>
<dbReference type="Proteomes" id="UP000313359">
    <property type="component" value="Unassembled WGS sequence"/>
</dbReference>
<comment type="similarity">
    <text evidence="1">Belongs to the peptidase S10 family.</text>
</comment>
<dbReference type="InterPro" id="IPR001563">
    <property type="entry name" value="Peptidase_S10"/>
</dbReference>
<evidence type="ECO:0000256" key="6">
    <source>
        <dbReference type="ARBA" id="ARBA00023180"/>
    </source>
</evidence>
<feature type="chain" id="PRO_5023004451" description="carboxypeptidase C" evidence="7">
    <location>
        <begin position="20"/>
        <end position="432"/>
    </location>
</feature>
<dbReference type="GO" id="GO:0004185">
    <property type="term" value="F:serine-type carboxypeptidase activity"/>
    <property type="evidence" value="ECO:0007669"/>
    <property type="project" value="UniProtKB-EC"/>
</dbReference>
<evidence type="ECO:0000256" key="4">
    <source>
        <dbReference type="ARBA" id="ARBA00022670"/>
    </source>
</evidence>
<keyword evidence="4" id="KW-0645">Protease</keyword>
<dbReference type="GO" id="GO:0006508">
    <property type="term" value="P:proteolysis"/>
    <property type="evidence" value="ECO:0007669"/>
    <property type="project" value="UniProtKB-KW"/>
</dbReference>
<keyword evidence="7" id="KW-0732">Signal</keyword>
<evidence type="ECO:0000256" key="5">
    <source>
        <dbReference type="ARBA" id="ARBA00022801"/>
    </source>
</evidence>
<dbReference type="PANTHER" id="PTHR11802:SF113">
    <property type="entry name" value="SERINE CARBOXYPEPTIDASE CTSA-4.1"/>
    <property type="match status" value="1"/>
</dbReference>
<dbReference type="Pfam" id="PF00450">
    <property type="entry name" value="Peptidase_S10"/>
    <property type="match status" value="1"/>
</dbReference>
<dbReference type="SUPFAM" id="SSF53474">
    <property type="entry name" value="alpha/beta-Hydrolases"/>
    <property type="match status" value="1"/>
</dbReference>
<dbReference type="InterPro" id="IPR029058">
    <property type="entry name" value="AB_hydrolase_fold"/>
</dbReference>
<keyword evidence="9" id="KW-1185">Reference proteome</keyword>
<evidence type="ECO:0000256" key="2">
    <source>
        <dbReference type="ARBA" id="ARBA00012446"/>
    </source>
</evidence>
<sequence>MKTFVLLSTLAAAVNVVAGAQQAVHDLHTLSASGYTTLQHPKFPAHSVRIKKSHFCEGEVQAYTGYIDIEARHLFFYFFESRRDPDTDGIVLWTNGGKGGSSALGLFMELGSFSSRHFQQVLRETYEGMTGPCRVTGPNSTERFDYAWIDHANVFFIDQPVSVGLSYAEHGEHVGSTIEGAKDISAFMVRFSEHFTKLKGPVYDQNAELMEAGLTPINLKSVMIGNGATNFIEVVKSYYDVQCKEYGFPLIASISSRVLVSRNPINCAAAWDFCWSSLAWQWERIDYYDWRHPCKGQNFESCYPEAKWIIDYLNTPNTQAILGIDPLHSNYSMQSEEIFARLYTQDFWSYRGEDYLAALLERGIRTLIYVGDTDWIANWVGNERMTLKLEWTQQEAFASQLCENENAGHLAPYDQPRRSLELVDRWLAGEEL</sequence>
<protein>
    <recommendedName>
        <fullName evidence="2">carboxypeptidase C</fullName>
        <ecNumber evidence="2">3.4.16.5</ecNumber>
    </recommendedName>
</protein>
<evidence type="ECO:0000313" key="8">
    <source>
        <dbReference type="EMBL" id="RPD60753.1"/>
    </source>
</evidence>
<dbReference type="STRING" id="1328759.A0A5C2SAG9"/>
<evidence type="ECO:0000313" key="9">
    <source>
        <dbReference type="Proteomes" id="UP000313359"/>
    </source>
</evidence>
<organism evidence="8 9">
    <name type="scientific">Lentinus tigrinus ALCF2SS1-6</name>
    <dbReference type="NCBI Taxonomy" id="1328759"/>
    <lineage>
        <taxon>Eukaryota</taxon>
        <taxon>Fungi</taxon>
        <taxon>Dikarya</taxon>
        <taxon>Basidiomycota</taxon>
        <taxon>Agaricomycotina</taxon>
        <taxon>Agaricomycetes</taxon>
        <taxon>Polyporales</taxon>
        <taxon>Polyporaceae</taxon>
        <taxon>Lentinus</taxon>
    </lineage>
</organism>
<dbReference type="OrthoDB" id="443318at2759"/>
<keyword evidence="6" id="KW-0325">Glycoprotein</keyword>
<dbReference type="EC" id="3.4.16.5" evidence="2"/>
<dbReference type="PANTHER" id="PTHR11802">
    <property type="entry name" value="SERINE PROTEASE FAMILY S10 SERINE CARBOXYPEPTIDASE"/>
    <property type="match status" value="1"/>
</dbReference>
<dbReference type="GO" id="GO:0000324">
    <property type="term" value="C:fungal-type vacuole"/>
    <property type="evidence" value="ECO:0007669"/>
    <property type="project" value="TreeGrafter"/>
</dbReference>
<dbReference type="EMBL" id="ML122264">
    <property type="protein sequence ID" value="RPD60753.1"/>
    <property type="molecule type" value="Genomic_DNA"/>
</dbReference>
<reference evidence="8" key="1">
    <citation type="journal article" date="2018" name="Genome Biol. Evol.">
        <title>Genomics and development of Lentinus tigrinus, a white-rot wood-decaying mushroom with dimorphic fruiting bodies.</title>
        <authorList>
            <person name="Wu B."/>
            <person name="Xu Z."/>
            <person name="Knudson A."/>
            <person name="Carlson A."/>
            <person name="Chen N."/>
            <person name="Kovaka S."/>
            <person name="LaButti K."/>
            <person name="Lipzen A."/>
            <person name="Pennachio C."/>
            <person name="Riley R."/>
            <person name="Schakwitz W."/>
            <person name="Umezawa K."/>
            <person name="Ohm R.A."/>
            <person name="Grigoriev I.V."/>
            <person name="Nagy L.G."/>
            <person name="Gibbons J."/>
            <person name="Hibbett D."/>
        </authorList>
    </citation>
    <scope>NUCLEOTIDE SEQUENCE [LARGE SCALE GENOMIC DNA]</scope>
    <source>
        <strain evidence="8">ALCF2SS1-6</strain>
    </source>
</reference>